<sequence length="60" mass="6804">MCQRMHPRVKYACGHEVEQYPYIQQCDEAKQRGSDCTNPTDNYSLGMSSRKGKCPDCGSN</sequence>
<evidence type="ECO:0000313" key="2">
    <source>
        <dbReference type="Proteomes" id="UP000800094"/>
    </source>
</evidence>
<evidence type="ECO:0000313" key="1">
    <source>
        <dbReference type="EMBL" id="KAF2249599.1"/>
    </source>
</evidence>
<accession>A0A6A6IHB4</accession>
<dbReference type="OrthoDB" id="5316891at2759"/>
<dbReference type="AlphaFoldDB" id="A0A6A6IHB4"/>
<organism evidence="1 2">
    <name type="scientific">Trematosphaeria pertusa</name>
    <dbReference type="NCBI Taxonomy" id="390896"/>
    <lineage>
        <taxon>Eukaryota</taxon>
        <taxon>Fungi</taxon>
        <taxon>Dikarya</taxon>
        <taxon>Ascomycota</taxon>
        <taxon>Pezizomycotina</taxon>
        <taxon>Dothideomycetes</taxon>
        <taxon>Pleosporomycetidae</taxon>
        <taxon>Pleosporales</taxon>
        <taxon>Massarineae</taxon>
        <taxon>Trematosphaeriaceae</taxon>
        <taxon>Trematosphaeria</taxon>
    </lineage>
</organism>
<dbReference type="RefSeq" id="XP_033684603.1">
    <property type="nucleotide sequence ID" value="XM_033829106.1"/>
</dbReference>
<protein>
    <submittedName>
        <fullName evidence="1">Uncharacterized protein</fullName>
    </submittedName>
</protein>
<dbReference type="EMBL" id="ML987195">
    <property type="protein sequence ID" value="KAF2249599.1"/>
    <property type="molecule type" value="Genomic_DNA"/>
</dbReference>
<name>A0A6A6IHB4_9PLEO</name>
<dbReference type="GeneID" id="54582436"/>
<gene>
    <name evidence="1" type="ORF">BU26DRAFT_519619</name>
</gene>
<keyword evidence="2" id="KW-1185">Reference proteome</keyword>
<reference evidence="1" key="1">
    <citation type="journal article" date="2020" name="Stud. Mycol.">
        <title>101 Dothideomycetes genomes: a test case for predicting lifestyles and emergence of pathogens.</title>
        <authorList>
            <person name="Haridas S."/>
            <person name="Albert R."/>
            <person name="Binder M."/>
            <person name="Bloem J."/>
            <person name="Labutti K."/>
            <person name="Salamov A."/>
            <person name="Andreopoulos B."/>
            <person name="Baker S."/>
            <person name="Barry K."/>
            <person name="Bills G."/>
            <person name="Bluhm B."/>
            <person name="Cannon C."/>
            <person name="Castanera R."/>
            <person name="Culley D."/>
            <person name="Daum C."/>
            <person name="Ezra D."/>
            <person name="Gonzalez J."/>
            <person name="Henrissat B."/>
            <person name="Kuo A."/>
            <person name="Liang C."/>
            <person name="Lipzen A."/>
            <person name="Lutzoni F."/>
            <person name="Magnuson J."/>
            <person name="Mondo S."/>
            <person name="Nolan M."/>
            <person name="Ohm R."/>
            <person name="Pangilinan J."/>
            <person name="Park H.-J."/>
            <person name="Ramirez L."/>
            <person name="Alfaro M."/>
            <person name="Sun H."/>
            <person name="Tritt A."/>
            <person name="Yoshinaga Y."/>
            <person name="Zwiers L.-H."/>
            <person name="Turgeon B."/>
            <person name="Goodwin S."/>
            <person name="Spatafora J."/>
            <person name="Crous P."/>
            <person name="Grigoriev I."/>
        </authorList>
    </citation>
    <scope>NUCLEOTIDE SEQUENCE</scope>
    <source>
        <strain evidence="1">CBS 122368</strain>
    </source>
</reference>
<dbReference type="Proteomes" id="UP000800094">
    <property type="component" value="Unassembled WGS sequence"/>
</dbReference>
<proteinExistence type="predicted"/>